<evidence type="ECO:0000313" key="2">
    <source>
        <dbReference type="EMBL" id="MCI85364.1"/>
    </source>
</evidence>
<feature type="region of interest" description="Disordered" evidence="1">
    <location>
        <begin position="1"/>
        <end position="41"/>
    </location>
</feature>
<evidence type="ECO:0000256" key="1">
    <source>
        <dbReference type="SAM" id="MobiDB-lite"/>
    </source>
</evidence>
<organism evidence="2 3">
    <name type="scientific">Trifolium medium</name>
    <dbReference type="NCBI Taxonomy" id="97028"/>
    <lineage>
        <taxon>Eukaryota</taxon>
        <taxon>Viridiplantae</taxon>
        <taxon>Streptophyta</taxon>
        <taxon>Embryophyta</taxon>
        <taxon>Tracheophyta</taxon>
        <taxon>Spermatophyta</taxon>
        <taxon>Magnoliopsida</taxon>
        <taxon>eudicotyledons</taxon>
        <taxon>Gunneridae</taxon>
        <taxon>Pentapetalae</taxon>
        <taxon>rosids</taxon>
        <taxon>fabids</taxon>
        <taxon>Fabales</taxon>
        <taxon>Fabaceae</taxon>
        <taxon>Papilionoideae</taxon>
        <taxon>50 kb inversion clade</taxon>
        <taxon>NPAAA clade</taxon>
        <taxon>Hologalegina</taxon>
        <taxon>IRL clade</taxon>
        <taxon>Trifolieae</taxon>
        <taxon>Trifolium</taxon>
    </lineage>
</organism>
<dbReference type="EMBL" id="LXQA011113676">
    <property type="protein sequence ID" value="MCI85364.1"/>
    <property type="molecule type" value="Genomic_DNA"/>
</dbReference>
<protein>
    <submittedName>
        <fullName evidence="2">Uncharacterized protein</fullName>
    </submittedName>
</protein>
<feature type="non-terminal residue" evidence="2">
    <location>
        <position position="41"/>
    </location>
</feature>
<name>A0A392VAN9_9FABA</name>
<feature type="compositionally biased region" description="Basic and acidic residues" evidence="1">
    <location>
        <begin position="18"/>
        <end position="41"/>
    </location>
</feature>
<accession>A0A392VAN9</accession>
<evidence type="ECO:0000313" key="3">
    <source>
        <dbReference type="Proteomes" id="UP000265520"/>
    </source>
</evidence>
<proteinExistence type="predicted"/>
<dbReference type="Proteomes" id="UP000265520">
    <property type="component" value="Unassembled WGS sequence"/>
</dbReference>
<dbReference type="AlphaFoldDB" id="A0A392VAN9"/>
<keyword evidence="3" id="KW-1185">Reference proteome</keyword>
<comment type="caution">
    <text evidence="2">The sequence shown here is derived from an EMBL/GenBank/DDBJ whole genome shotgun (WGS) entry which is preliminary data.</text>
</comment>
<reference evidence="2 3" key="1">
    <citation type="journal article" date="2018" name="Front. Plant Sci.">
        <title>Red Clover (Trifolium pratense) and Zigzag Clover (T. medium) - A Picture of Genomic Similarities and Differences.</title>
        <authorList>
            <person name="Dluhosova J."/>
            <person name="Istvanek J."/>
            <person name="Nedelnik J."/>
            <person name="Repkova J."/>
        </authorList>
    </citation>
    <scope>NUCLEOTIDE SEQUENCE [LARGE SCALE GENOMIC DNA]</scope>
    <source>
        <strain evidence="3">cv. 10/8</strain>
        <tissue evidence="2">Leaf</tissue>
    </source>
</reference>
<sequence length="41" mass="4419">MVSDTADVGTAAATPKRKMADKEKIEKVVEGKKKKSEVRAS</sequence>